<evidence type="ECO:0000256" key="4">
    <source>
        <dbReference type="ARBA" id="ARBA00022475"/>
    </source>
</evidence>
<keyword evidence="6 11" id="KW-1133">Transmembrane helix</keyword>
<evidence type="ECO:0000256" key="8">
    <source>
        <dbReference type="ARBA" id="ARBA00023136"/>
    </source>
</evidence>
<comment type="caution">
    <text evidence="17">The sequence shown here is derived from an EMBL/GenBank/DDBJ whole genome shotgun (WGS) entry which is preliminary data.</text>
</comment>
<evidence type="ECO:0000256" key="9">
    <source>
        <dbReference type="RuleBase" id="RU000320"/>
    </source>
</evidence>
<keyword evidence="3" id="KW-0050">Antiport</keyword>
<name>A0A7X8TKX1_9MICC</name>
<dbReference type="InterPro" id="IPR001750">
    <property type="entry name" value="ND/Mrp_TM"/>
</dbReference>
<dbReference type="Pfam" id="PF00662">
    <property type="entry name" value="Proton_antipo_N"/>
    <property type="match status" value="1"/>
</dbReference>
<feature type="compositionally biased region" description="Basic residues" evidence="10">
    <location>
        <begin position="999"/>
        <end position="1008"/>
    </location>
</feature>
<accession>A0A7X8TKX1</accession>
<feature type="transmembrane region" description="Helical" evidence="11">
    <location>
        <begin position="28"/>
        <end position="47"/>
    </location>
</feature>
<feature type="transmembrane region" description="Helical" evidence="11">
    <location>
        <begin position="202"/>
        <end position="218"/>
    </location>
</feature>
<feature type="transmembrane region" description="Helical" evidence="11">
    <location>
        <begin position="671"/>
        <end position="692"/>
    </location>
</feature>
<keyword evidence="8 11" id="KW-0472">Membrane</keyword>
<evidence type="ECO:0000259" key="16">
    <source>
        <dbReference type="Pfam" id="PF20501"/>
    </source>
</evidence>
<feature type="transmembrane region" description="Helical" evidence="11">
    <location>
        <begin position="297"/>
        <end position="315"/>
    </location>
</feature>
<evidence type="ECO:0000259" key="14">
    <source>
        <dbReference type="Pfam" id="PF04039"/>
    </source>
</evidence>
<evidence type="ECO:0000256" key="2">
    <source>
        <dbReference type="ARBA" id="ARBA00022448"/>
    </source>
</evidence>
<feature type="transmembrane region" description="Helical" evidence="11">
    <location>
        <begin position="622"/>
        <end position="640"/>
    </location>
</feature>
<feature type="domain" description="MrpA C-terminal/MbhE" evidence="16">
    <location>
        <begin position="705"/>
        <end position="783"/>
    </location>
</feature>
<keyword evidence="4" id="KW-1003">Cell membrane</keyword>
<comment type="subcellular location">
    <subcellularLocation>
        <location evidence="1">Cell membrane</location>
        <topology evidence="1">Multi-pass membrane protein</topology>
    </subcellularLocation>
    <subcellularLocation>
        <location evidence="9">Membrane</location>
        <topology evidence="9">Multi-pass membrane protein</topology>
    </subcellularLocation>
</comment>
<feature type="transmembrane region" description="Helical" evidence="11">
    <location>
        <begin position="81"/>
        <end position="98"/>
    </location>
</feature>
<dbReference type="PANTHER" id="PTHR43373">
    <property type="entry name" value="NA(+)/H(+) ANTIPORTER SUBUNIT"/>
    <property type="match status" value="1"/>
</dbReference>
<feature type="region of interest" description="Disordered" evidence="10">
    <location>
        <begin position="979"/>
        <end position="1016"/>
    </location>
</feature>
<feature type="transmembrane region" description="Helical" evidence="11">
    <location>
        <begin position="920"/>
        <end position="944"/>
    </location>
</feature>
<dbReference type="InterPro" id="IPR007182">
    <property type="entry name" value="MnhB"/>
</dbReference>
<feature type="transmembrane region" description="Helical" evidence="11">
    <location>
        <begin position="768"/>
        <end position="786"/>
    </location>
</feature>
<feature type="transmembrane region" description="Helical" evidence="11">
    <location>
        <begin position="704"/>
        <end position="725"/>
    </location>
</feature>
<evidence type="ECO:0000256" key="11">
    <source>
        <dbReference type="SAM" id="Phobius"/>
    </source>
</evidence>
<protein>
    <submittedName>
        <fullName evidence="17">DUF4040 family protein</fullName>
    </submittedName>
</protein>
<feature type="transmembrane region" description="Helical" evidence="11">
    <location>
        <begin position="517"/>
        <end position="543"/>
    </location>
</feature>
<keyword evidence="18" id="KW-1185">Reference proteome</keyword>
<dbReference type="InterPro" id="IPR046806">
    <property type="entry name" value="MrpA_C/MbhE"/>
</dbReference>
<evidence type="ECO:0000313" key="18">
    <source>
        <dbReference type="Proteomes" id="UP000523139"/>
    </source>
</evidence>
<feature type="transmembrane region" description="Helical" evidence="11">
    <location>
        <begin position="366"/>
        <end position="385"/>
    </location>
</feature>
<dbReference type="GO" id="GO:0005886">
    <property type="term" value="C:plasma membrane"/>
    <property type="evidence" value="ECO:0007669"/>
    <property type="project" value="UniProtKB-SubCell"/>
</dbReference>
<evidence type="ECO:0000259" key="12">
    <source>
        <dbReference type="Pfam" id="PF00361"/>
    </source>
</evidence>
<feature type="transmembrane region" description="Helical" evidence="11">
    <location>
        <begin position="475"/>
        <end position="497"/>
    </location>
</feature>
<evidence type="ECO:0000313" key="17">
    <source>
        <dbReference type="EMBL" id="NLS10671.1"/>
    </source>
</evidence>
<dbReference type="AlphaFoldDB" id="A0A7X8TKX1"/>
<feature type="transmembrane region" description="Helical" evidence="11">
    <location>
        <begin position="133"/>
        <end position="150"/>
    </location>
</feature>
<dbReference type="GO" id="GO:0015297">
    <property type="term" value="F:antiporter activity"/>
    <property type="evidence" value="ECO:0007669"/>
    <property type="project" value="UniProtKB-KW"/>
</dbReference>
<feature type="domain" description="MrpA C-terminal/MbhD" evidence="15">
    <location>
        <begin position="630"/>
        <end position="694"/>
    </location>
</feature>
<feature type="transmembrane region" description="Helical" evidence="11">
    <location>
        <begin position="321"/>
        <end position="345"/>
    </location>
</feature>
<dbReference type="RefSeq" id="WP_168888147.1">
    <property type="nucleotide sequence ID" value="NZ_JABAHY010000012.1"/>
</dbReference>
<feature type="transmembrane region" description="Helical" evidence="11">
    <location>
        <begin position="269"/>
        <end position="290"/>
    </location>
</feature>
<dbReference type="Pfam" id="PF13244">
    <property type="entry name" value="MbhD"/>
    <property type="match status" value="1"/>
</dbReference>
<proteinExistence type="predicted"/>
<feature type="transmembrane region" description="Helical" evidence="11">
    <location>
        <begin position="647"/>
        <end position="665"/>
    </location>
</feature>
<evidence type="ECO:0000256" key="1">
    <source>
        <dbReference type="ARBA" id="ARBA00004651"/>
    </source>
</evidence>
<evidence type="ECO:0000256" key="5">
    <source>
        <dbReference type="ARBA" id="ARBA00022692"/>
    </source>
</evidence>
<dbReference type="InterPro" id="IPR050616">
    <property type="entry name" value="CPA3_Na-H_Antiporter_A"/>
</dbReference>
<evidence type="ECO:0000256" key="6">
    <source>
        <dbReference type="ARBA" id="ARBA00022989"/>
    </source>
</evidence>
<feature type="transmembrane region" description="Helical" evidence="11">
    <location>
        <begin position="844"/>
        <end position="861"/>
    </location>
</feature>
<sequence>MSLLVLLFLTLILVPAAAAVHKLLGRDTGWFAAAVLLVLGCLTLPWLAGIIEGETTEEFLPWIPTAVEVGISLRLDGLGMVFLLLVLFIGALVMAYSARYFAPEKKTSDYYVWMLLFVFAMSGMVLADDMILLFVFWEFTTLCSFFLINRSGDKAPAPAQRTLLITMAGGLGLLTAVLMIIVRAGTTSLSEALANEQVWNDPVFTGVVAVLIAFAAFTKSAQFPFHLWLPDAMVAPAPVSAYLHAAAMVKAGIYLLLRFSPAFEGVAIWQSLLIICGLITAVIGALFALQRHDIKEIMAYSTVSQLGFLVAVIGIGTPTAIAAATIHVIAHALFKSSLFMMVGIIEHEAHSRDIRVLNGLRKTMPVSFVITVLGCLSMAGIPPLFGFVSKENLLKGFLSAESEPALFGPGLTWTITILGVAASVGTFAYCGRIVLGVFTTYRGTGKNDAGHTVDATNGDDAYAPMDEKGAHEAPFSFYLPALLPAIGGLLGFAPFIFDGLVTASTQASTTSSYEPYFYLYGGLSTDLMLSVIIMGVGLVAVLGRTRLDNIIPRKILPFTGVGVAESMRTGSIAFGRKVGDLTRTDMHGLHLAVPGLFLIGIFVAGLLHVGDVGSFTEGHTRMTDWVLIGLLAIFLLGTVLAESRTAAVVLAGGAGFVVGAWYFALGAVDVGMTQLLVEILTVVVLVLVLRKLPRKFHKVSKTRTTVAIVVALVFGAMAFIATYALTGRRGQSPAAEWYLEETYETVGALNTVNSILVDFRALDTFGELTVLGVAGFAILAVLNSAFSTSDNEPAESRHWIGTPLDNAADNTTAMRSVFNWMAPFIVLLSLILLLRGHYDSGGGFISALVLGGFFALRYLVAPSDSTVKLRFDYALVIVGGIIVGAVIGLAGFLDGAEGSYLRPIVIAEGLPLPWGTEAGFTLTTALIFDVGIYLAVIGAVLVALDRLGQAQRYPAELLKEHMKAQGQQTGEINQIEMHAGADPGDVPLEAEGEGWHPKPTGRRRRFSTRNRGGEGQ</sequence>
<dbReference type="Pfam" id="PF20501">
    <property type="entry name" value="MbhE"/>
    <property type="match status" value="1"/>
</dbReference>
<dbReference type="InterPro" id="IPR025383">
    <property type="entry name" value="MrpA_C/MbhD"/>
</dbReference>
<dbReference type="EMBL" id="JABAHY010000012">
    <property type="protein sequence ID" value="NLS10671.1"/>
    <property type="molecule type" value="Genomic_DNA"/>
</dbReference>
<evidence type="ECO:0000256" key="7">
    <source>
        <dbReference type="ARBA" id="ARBA00023065"/>
    </source>
</evidence>
<keyword evidence="5 9" id="KW-0812">Transmembrane</keyword>
<organism evidence="17 18">
    <name type="scientific">Nesterenkonia sedimenti</name>
    <dbReference type="NCBI Taxonomy" id="1463632"/>
    <lineage>
        <taxon>Bacteria</taxon>
        <taxon>Bacillati</taxon>
        <taxon>Actinomycetota</taxon>
        <taxon>Actinomycetes</taxon>
        <taxon>Micrococcales</taxon>
        <taxon>Micrococcaceae</taxon>
        <taxon>Nesterenkonia</taxon>
    </lineage>
</organism>
<feature type="transmembrane region" description="Helical" evidence="11">
    <location>
        <begin position="591"/>
        <end position="610"/>
    </location>
</feature>
<feature type="domain" description="Na+/H+ antiporter MnhB subunit-related protein" evidence="14">
    <location>
        <begin position="814"/>
        <end position="941"/>
    </location>
</feature>
<feature type="domain" description="NADH-Ubiquinone oxidoreductase (complex I) chain 5 N-terminal" evidence="13">
    <location>
        <begin position="62"/>
        <end position="110"/>
    </location>
</feature>
<feature type="transmembrane region" description="Helical" evidence="11">
    <location>
        <begin position="817"/>
        <end position="838"/>
    </location>
</feature>
<evidence type="ECO:0000256" key="3">
    <source>
        <dbReference type="ARBA" id="ARBA00022449"/>
    </source>
</evidence>
<dbReference type="NCBIfam" id="NF009290">
    <property type="entry name" value="PRK12650.1"/>
    <property type="match status" value="1"/>
</dbReference>
<dbReference type="Pfam" id="PF04039">
    <property type="entry name" value="MnhB"/>
    <property type="match status" value="1"/>
</dbReference>
<gene>
    <name evidence="17" type="ORF">HGQ17_11850</name>
</gene>
<feature type="domain" description="NADH:quinone oxidoreductase/Mrp antiporter transmembrane" evidence="12">
    <location>
        <begin position="127"/>
        <end position="401"/>
    </location>
</feature>
<dbReference type="Proteomes" id="UP000523139">
    <property type="component" value="Unassembled WGS sequence"/>
</dbReference>
<evidence type="ECO:0000259" key="13">
    <source>
        <dbReference type="Pfam" id="PF00662"/>
    </source>
</evidence>
<evidence type="ECO:0000256" key="10">
    <source>
        <dbReference type="SAM" id="MobiDB-lite"/>
    </source>
</evidence>
<feature type="transmembrane region" description="Helical" evidence="11">
    <location>
        <begin position="405"/>
        <end position="430"/>
    </location>
</feature>
<dbReference type="Pfam" id="PF00361">
    <property type="entry name" value="Proton_antipo_M"/>
    <property type="match status" value="1"/>
</dbReference>
<dbReference type="InterPro" id="IPR001516">
    <property type="entry name" value="Proton_antipo_N"/>
</dbReference>
<dbReference type="PANTHER" id="PTHR43373:SF1">
    <property type="entry name" value="NA(+)_H(+) ANTIPORTER SUBUNIT A"/>
    <property type="match status" value="1"/>
</dbReference>
<keyword evidence="2" id="KW-0813">Transport</keyword>
<feature type="transmembrane region" description="Helical" evidence="11">
    <location>
        <begin position="162"/>
        <end position="182"/>
    </location>
</feature>
<feature type="transmembrane region" description="Helical" evidence="11">
    <location>
        <begin position="873"/>
        <end position="893"/>
    </location>
</feature>
<dbReference type="PRINTS" id="PR01434">
    <property type="entry name" value="NADHDHGNASE5"/>
</dbReference>
<evidence type="ECO:0000259" key="15">
    <source>
        <dbReference type="Pfam" id="PF13244"/>
    </source>
</evidence>
<feature type="transmembrane region" description="Helical" evidence="11">
    <location>
        <begin position="110"/>
        <end position="127"/>
    </location>
</feature>
<keyword evidence="7" id="KW-0406">Ion transport</keyword>
<reference evidence="17 18" key="1">
    <citation type="submission" date="2020-04" db="EMBL/GenBank/DDBJ databases">
        <title>Nesterenkonia sp. nov., isolated from marine sediment.</title>
        <authorList>
            <person name="Zhang G."/>
        </authorList>
    </citation>
    <scope>NUCLEOTIDE SEQUENCE [LARGE SCALE GENOMIC DNA]</scope>
    <source>
        <strain evidence="17 18">MY13</strain>
    </source>
</reference>
<dbReference type="GO" id="GO:0006811">
    <property type="term" value="P:monoatomic ion transport"/>
    <property type="evidence" value="ECO:0007669"/>
    <property type="project" value="UniProtKB-KW"/>
</dbReference>